<evidence type="ECO:0000313" key="4">
    <source>
        <dbReference type="Proteomes" id="UP000215914"/>
    </source>
</evidence>
<reference evidence="3" key="2">
    <citation type="submission" date="2017-02" db="EMBL/GenBank/DDBJ databases">
        <title>Sunflower complete genome.</title>
        <authorList>
            <person name="Langlade N."/>
            <person name="Munos S."/>
        </authorList>
    </citation>
    <scope>NUCLEOTIDE SEQUENCE [LARGE SCALE GENOMIC DNA]</scope>
    <source>
        <tissue evidence="3">Leaves</tissue>
    </source>
</reference>
<dbReference type="InParanoid" id="A0A251SXC9"/>
<keyword evidence="4" id="KW-1185">Reference proteome</keyword>
<reference evidence="2 4" key="1">
    <citation type="journal article" date="2017" name="Nature">
        <title>The sunflower genome provides insights into oil metabolism, flowering and Asterid evolution.</title>
        <authorList>
            <person name="Badouin H."/>
            <person name="Gouzy J."/>
            <person name="Grassa C.J."/>
            <person name="Murat F."/>
            <person name="Staton S.E."/>
            <person name="Cottret L."/>
            <person name="Lelandais-Briere C."/>
            <person name="Owens G.L."/>
            <person name="Carrere S."/>
            <person name="Mayjonade B."/>
            <person name="Legrand L."/>
            <person name="Gill N."/>
            <person name="Kane N.C."/>
            <person name="Bowers J.E."/>
            <person name="Hubner S."/>
            <person name="Bellec A."/>
            <person name="Berard A."/>
            <person name="Berges H."/>
            <person name="Blanchet N."/>
            <person name="Boniface M.C."/>
            <person name="Brunel D."/>
            <person name="Catrice O."/>
            <person name="Chaidir N."/>
            <person name="Claudel C."/>
            <person name="Donnadieu C."/>
            <person name="Faraut T."/>
            <person name="Fievet G."/>
            <person name="Helmstetter N."/>
            <person name="King M."/>
            <person name="Knapp S.J."/>
            <person name="Lai Z."/>
            <person name="Le Paslier M.C."/>
            <person name="Lippi Y."/>
            <person name="Lorenzon L."/>
            <person name="Mandel J.R."/>
            <person name="Marage G."/>
            <person name="Marchand G."/>
            <person name="Marquand E."/>
            <person name="Bret-Mestries E."/>
            <person name="Morien E."/>
            <person name="Nambeesan S."/>
            <person name="Nguyen T."/>
            <person name="Pegot-Espagnet P."/>
            <person name="Pouilly N."/>
            <person name="Raftis F."/>
            <person name="Sallet E."/>
            <person name="Schiex T."/>
            <person name="Thomas J."/>
            <person name="Vandecasteele C."/>
            <person name="Vares D."/>
            <person name="Vear F."/>
            <person name="Vautrin S."/>
            <person name="Crespi M."/>
            <person name="Mangin B."/>
            <person name="Burke J.M."/>
            <person name="Salse J."/>
            <person name="Munos S."/>
            <person name="Vincourt P."/>
            <person name="Rieseberg L.H."/>
            <person name="Langlade N.B."/>
        </authorList>
    </citation>
    <scope>NUCLEOTIDE SEQUENCE [LARGE SCALE GENOMIC DNA]</scope>
    <source>
        <strain evidence="4">cv. SF193</strain>
        <tissue evidence="2">Leaves</tissue>
    </source>
</reference>
<dbReference type="Proteomes" id="UP000215914">
    <property type="component" value="Chromosome 13"/>
</dbReference>
<dbReference type="AlphaFoldDB" id="A0A251SXC9"/>
<gene>
    <name evidence="3" type="ORF">HannXRQ_Chr13g0425051</name>
    <name evidence="2" type="ORF">HanXRQr2_Chr13g0615651</name>
</gene>
<accession>A0A251SXC9</accession>
<feature type="region of interest" description="Disordered" evidence="1">
    <location>
        <begin position="1"/>
        <end position="23"/>
    </location>
</feature>
<evidence type="ECO:0000256" key="1">
    <source>
        <dbReference type="SAM" id="MobiDB-lite"/>
    </source>
</evidence>
<dbReference type="Gramene" id="mRNA:HanXRQr2_Chr13g0615651">
    <property type="protein sequence ID" value="mRNA:HanXRQr2_Chr13g0615651"/>
    <property type="gene ID" value="HanXRQr2_Chr13g0615651"/>
</dbReference>
<evidence type="ECO:0000313" key="3">
    <source>
        <dbReference type="EMBL" id="OTG03527.1"/>
    </source>
</evidence>
<evidence type="ECO:0000313" key="2">
    <source>
        <dbReference type="EMBL" id="KAF5775758.1"/>
    </source>
</evidence>
<name>A0A251SXC9_HELAN</name>
<reference evidence="2" key="3">
    <citation type="submission" date="2020-06" db="EMBL/GenBank/DDBJ databases">
        <title>Helianthus annuus Genome sequencing and assembly Release 2.</title>
        <authorList>
            <person name="Gouzy J."/>
            <person name="Langlade N."/>
            <person name="Munos S."/>
        </authorList>
    </citation>
    <scope>NUCLEOTIDE SEQUENCE</scope>
    <source>
        <tissue evidence="2">Leaves</tissue>
    </source>
</reference>
<organism evidence="3 4">
    <name type="scientific">Helianthus annuus</name>
    <name type="common">Common sunflower</name>
    <dbReference type="NCBI Taxonomy" id="4232"/>
    <lineage>
        <taxon>Eukaryota</taxon>
        <taxon>Viridiplantae</taxon>
        <taxon>Streptophyta</taxon>
        <taxon>Embryophyta</taxon>
        <taxon>Tracheophyta</taxon>
        <taxon>Spermatophyta</taxon>
        <taxon>Magnoliopsida</taxon>
        <taxon>eudicotyledons</taxon>
        <taxon>Gunneridae</taxon>
        <taxon>Pentapetalae</taxon>
        <taxon>asterids</taxon>
        <taxon>campanulids</taxon>
        <taxon>Asterales</taxon>
        <taxon>Asteraceae</taxon>
        <taxon>Asteroideae</taxon>
        <taxon>Heliantheae alliance</taxon>
        <taxon>Heliantheae</taxon>
        <taxon>Helianthus</taxon>
    </lineage>
</organism>
<proteinExistence type="predicted"/>
<dbReference type="EMBL" id="CM007902">
    <property type="protein sequence ID" value="OTG03527.1"/>
    <property type="molecule type" value="Genomic_DNA"/>
</dbReference>
<protein>
    <submittedName>
        <fullName evidence="3">Uncharacterized protein</fullName>
    </submittedName>
</protein>
<sequence>MAAYSDNKQTTSRSFSSYTNPGQLSDITEYFIHSKLADRRNVYLTFPSTPYKPIAKSANATTTGILCKF</sequence>
<dbReference type="EMBL" id="MNCJ02000328">
    <property type="protein sequence ID" value="KAF5775758.1"/>
    <property type="molecule type" value="Genomic_DNA"/>
</dbReference>